<dbReference type="Gene3D" id="1.25.40.10">
    <property type="entry name" value="Tetratricopeptide repeat domain"/>
    <property type="match status" value="3"/>
</dbReference>
<evidence type="ECO:0000313" key="2">
    <source>
        <dbReference type="Proteomes" id="UP000229498"/>
    </source>
</evidence>
<dbReference type="InterPro" id="IPR039340">
    <property type="entry name" value="Tfc4/TFIIIC-102/Sfc4"/>
</dbReference>
<comment type="caution">
    <text evidence="1">The sequence shown here is derived from an EMBL/GenBank/DDBJ whole genome shotgun (WGS) entry which is preliminary data.</text>
</comment>
<dbReference type="Pfam" id="PF13428">
    <property type="entry name" value="TPR_14"/>
    <property type="match status" value="1"/>
</dbReference>
<dbReference type="InterPro" id="IPR019734">
    <property type="entry name" value="TPR_rpt"/>
</dbReference>
<dbReference type="OrthoDB" id="7311447at2"/>
<evidence type="ECO:0008006" key="3">
    <source>
        <dbReference type="Google" id="ProtNLM"/>
    </source>
</evidence>
<sequence>MRINLILLAVVVLLGIGLSFLLIPREKDVALLQLSSQDTDLAGRETLLQRYREGDRSVQVIAPLADLALNLGEIDDAITLLEDYLARNPNDVAARRRLAEYYRFDQRRDEFLAALAEIVARAGTPQERRQLVDLYRARGDYERLLPALTELVDRGLAKPADYMEAAELAASSGSLDQALAILEAMWRVHPASLEARSVRLYVLAAAAAGETARAQEVVARMAQTNGPAAIVPVIRGIADRGQAAFGLRLLESFEENLHLTPPLLVAWADMQRALDREQVALQKLLELERRGELPSLAVPVLLDLALLAEDIDLLERLLKDRDLTGIVDFRLAAIGDAAVAWRRNALLEQIHAQASESFRRGYPALMAEVLLGIGMPEAVRAEVARARATDDLRARQLIRLARAEFRLGEDEAAARTLERIATARDLDEDSVRALAGLYLSTERTRAGLRAFERLRRERPSPAAEAGWARMAAREGQDSVLLDWLQANTIADRDLLADIVFLSQPGLAPRSALAAAERLYREHPDREAHRLYGDALIANGRAAEAVPVLEELLPGTAEDAGSYVAALVAADRKIEALAWLRSRAEEDTLPVLIADDYMALAIELDQPKLAYAEARRQDLRKFDDDTIASLAENAAVDGDFALVDEIVAEVGAQFMAARPVMAARVELARGDETAAREWAEKAAARPDLRNADRLDLARVWSLLGENERSLALLESLAEDSATPAFAIADLAAQYLELGKAKQGLPVFRRLIERRREPQVLEGWARLEARAGEPARVLDWLRGADTVSRQALADIYYLAQERGAATTAFTAAERLFEAYPGDEARLIWGRALTDAGQAGEAVTVLRPLLPGDREVRSAYVAALGRGGNAEALKAFARTALDDPDLDPEVRSALLFALLEGGAADFALPILRDLAEGDPKQWEAAYLDALRQTQSDEERARVLMSKLDGDPPPAQRDPLLFELLEVGGPAKALPYLKTAAAGDPLGTWPSTYEAALSDLGRRPELVEWLERRARLPELPRQQRREAAFRLLDLEAKPEAVASFRRLAEDRPPSSPDVQQLLYLWGPRPPEAGVDWLEQRARAAAGDDRAEWLQFLNNAGAPGRVVAIAADPPPGRPDDPTLAPLIRALVTERRFDRVGQILSPLVARADDGKTLLRLADWAEQADQGRVAVAAYDRALGMIGDDPAALLRAGRAFTFQGRAEKAVQTLERYFAVADAKGRTDHRPWYYYAQSLSLMDRQEAARGAYREMLSRIEAGDANDFESRRMRATGLEALGRTEDAIALYEQLRAERPRDRSLLADFVSLLIETGAYERADRLLREN</sequence>
<reference evidence="1 2" key="1">
    <citation type="submission" date="2017-11" db="EMBL/GenBank/DDBJ databases">
        <title>Draft genome sequence of Rhizobiales bacterium SY3-13.</title>
        <authorList>
            <person name="Sun C."/>
        </authorList>
    </citation>
    <scope>NUCLEOTIDE SEQUENCE [LARGE SCALE GENOMIC DNA]</scope>
    <source>
        <strain evidence="1 2">SY3-13</strain>
    </source>
</reference>
<proteinExistence type="predicted"/>
<gene>
    <name evidence="1" type="ORF">CVT23_15795</name>
</gene>
<dbReference type="EMBL" id="PHIG01000039">
    <property type="protein sequence ID" value="PJK28793.1"/>
    <property type="molecule type" value="Genomic_DNA"/>
</dbReference>
<evidence type="ECO:0000313" key="1">
    <source>
        <dbReference type="EMBL" id="PJK28793.1"/>
    </source>
</evidence>
<keyword evidence="2" id="KW-1185">Reference proteome</keyword>
<dbReference type="PANTHER" id="PTHR23082">
    <property type="entry name" value="TRANSCRIPTION INITIATION FACTOR IIIC TFIIIC , POLYPEPTIDE 3-RELATED"/>
    <property type="match status" value="1"/>
</dbReference>
<dbReference type="Proteomes" id="UP000229498">
    <property type="component" value="Unassembled WGS sequence"/>
</dbReference>
<dbReference type="GO" id="GO:0000127">
    <property type="term" value="C:transcription factor TFIIIC complex"/>
    <property type="evidence" value="ECO:0007669"/>
    <property type="project" value="TreeGrafter"/>
</dbReference>
<organism evidence="1 2">
    <name type="scientific">Minwuia thermotolerans</name>
    <dbReference type="NCBI Taxonomy" id="2056226"/>
    <lineage>
        <taxon>Bacteria</taxon>
        <taxon>Pseudomonadati</taxon>
        <taxon>Pseudomonadota</taxon>
        <taxon>Alphaproteobacteria</taxon>
        <taxon>Minwuiales</taxon>
        <taxon>Minwuiaceae</taxon>
        <taxon>Minwuia</taxon>
    </lineage>
</organism>
<dbReference type="SUPFAM" id="SSF48452">
    <property type="entry name" value="TPR-like"/>
    <property type="match status" value="3"/>
</dbReference>
<dbReference type="PANTHER" id="PTHR23082:SF0">
    <property type="entry name" value="GENERAL TRANSCRIPTION FACTOR 3C POLYPEPTIDE 3"/>
    <property type="match status" value="1"/>
</dbReference>
<protein>
    <recommendedName>
        <fullName evidence="3">Tetratricopeptide repeat protein</fullName>
    </recommendedName>
</protein>
<accession>A0A2M9FZA7</accession>
<dbReference type="Pfam" id="PF13174">
    <property type="entry name" value="TPR_6"/>
    <property type="match status" value="1"/>
</dbReference>
<dbReference type="GO" id="GO:0006383">
    <property type="term" value="P:transcription by RNA polymerase III"/>
    <property type="evidence" value="ECO:0007669"/>
    <property type="project" value="InterPro"/>
</dbReference>
<name>A0A2M9FZA7_9PROT</name>
<dbReference type="InterPro" id="IPR011990">
    <property type="entry name" value="TPR-like_helical_dom_sf"/>
</dbReference>
<dbReference type="RefSeq" id="WP_109792246.1">
    <property type="nucleotide sequence ID" value="NZ_PHIG01000039.1"/>
</dbReference>